<dbReference type="GO" id="GO:0009055">
    <property type="term" value="F:electron transfer activity"/>
    <property type="evidence" value="ECO:0007669"/>
    <property type="project" value="TreeGrafter"/>
</dbReference>
<dbReference type="NCBIfam" id="TIGR02196">
    <property type="entry name" value="GlrX_YruB"/>
    <property type="match status" value="1"/>
</dbReference>
<dbReference type="InterPro" id="IPR011767">
    <property type="entry name" value="GLR_AS"/>
</dbReference>
<name>R4K823_CLOPA</name>
<dbReference type="GO" id="GO:0045454">
    <property type="term" value="P:cell redox homeostasis"/>
    <property type="evidence" value="ECO:0007669"/>
    <property type="project" value="TreeGrafter"/>
</dbReference>
<dbReference type="InterPro" id="IPR051548">
    <property type="entry name" value="Grx-like_ET"/>
</dbReference>
<dbReference type="CDD" id="cd02976">
    <property type="entry name" value="NrdH"/>
    <property type="match status" value="1"/>
</dbReference>
<reference evidence="3 4" key="1">
    <citation type="submission" date="2012-01" db="EMBL/GenBank/DDBJ databases">
        <title>Complete sequence of chromosome of Clostridium pasteurianum BC1.</title>
        <authorList>
            <consortium name="US DOE Joint Genome Institute"/>
            <person name="Lucas S."/>
            <person name="Han J."/>
            <person name="Lapidus A."/>
            <person name="Cheng J.-F."/>
            <person name="Goodwin L."/>
            <person name="Pitluck S."/>
            <person name="Peters L."/>
            <person name="Mikhailova N."/>
            <person name="Teshima H."/>
            <person name="Detter J.C."/>
            <person name="Han C."/>
            <person name="Tapia R."/>
            <person name="Land M."/>
            <person name="Hauser L."/>
            <person name="Kyrpides N."/>
            <person name="Ivanova N."/>
            <person name="Pagani I."/>
            <person name="Dunn J."/>
            <person name="Taghavi S."/>
            <person name="Francis A."/>
            <person name="van der Lelie D."/>
            <person name="Woyke T."/>
        </authorList>
    </citation>
    <scope>NUCLEOTIDE SEQUENCE [LARGE SCALE GENOMIC DNA]</scope>
    <source>
        <strain evidence="3 4">BC1</strain>
    </source>
</reference>
<dbReference type="PROSITE" id="PS51354">
    <property type="entry name" value="GLUTAREDOXIN_2"/>
    <property type="match status" value="1"/>
</dbReference>
<protein>
    <submittedName>
        <fullName evidence="3">Glutaredoxin-like protein, YruB-family</fullName>
    </submittedName>
</protein>
<dbReference type="STRING" id="86416.Clopa_4641"/>
<evidence type="ECO:0000313" key="3">
    <source>
        <dbReference type="EMBL" id="AGK99332.1"/>
    </source>
</evidence>
<dbReference type="Proteomes" id="UP000013523">
    <property type="component" value="Chromosome"/>
</dbReference>
<organism evidence="3 4">
    <name type="scientific">Clostridium pasteurianum BC1</name>
    <dbReference type="NCBI Taxonomy" id="86416"/>
    <lineage>
        <taxon>Bacteria</taxon>
        <taxon>Bacillati</taxon>
        <taxon>Bacillota</taxon>
        <taxon>Clostridia</taxon>
        <taxon>Eubacteriales</taxon>
        <taxon>Clostridiaceae</taxon>
        <taxon>Clostridium</taxon>
    </lineage>
</organism>
<evidence type="ECO:0000313" key="4">
    <source>
        <dbReference type="Proteomes" id="UP000013523"/>
    </source>
</evidence>
<dbReference type="Pfam" id="PF00462">
    <property type="entry name" value="Glutaredoxin"/>
    <property type="match status" value="1"/>
</dbReference>
<dbReference type="PROSITE" id="PS51353">
    <property type="entry name" value="ARSC"/>
    <property type="match status" value="1"/>
</dbReference>
<proteinExistence type="inferred from homology"/>
<gene>
    <name evidence="3" type="ORF">Clopa_4641</name>
</gene>
<dbReference type="InterPro" id="IPR036249">
    <property type="entry name" value="Thioredoxin-like_sf"/>
</dbReference>
<evidence type="ECO:0000259" key="2">
    <source>
        <dbReference type="Pfam" id="PF00462"/>
    </source>
</evidence>
<dbReference type="AlphaFoldDB" id="R4K823"/>
<sequence>MIKIYSTPTCPWCKKTKEYLKSKSIDFIDVNVADDMKEREEMRSLSRQSGVPVINIDGNIVVGFNKGEIDKLIKDKTTV</sequence>
<dbReference type="PROSITE" id="PS00195">
    <property type="entry name" value="GLUTAREDOXIN_1"/>
    <property type="match status" value="1"/>
</dbReference>
<accession>R4K823</accession>
<dbReference type="InterPro" id="IPR011911">
    <property type="entry name" value="GlrX_YruB"/>
</dbReference>
<dbReference type="eggNOG" id="COG0695">
    <property type="taxonomic scope" value="Bacteria"/>
</dbReference>
<dbReference type="PATRIC" id="fig|86416.3.peg.4631"/>
<keyword evidence="4" id="KW-1185">Reference proteome</keyword>
<feature type="domain" description="Glutaredoxin" evidence="2">
    <location>
        <begin position="2"/>
        <end position="61"/>
    </location>
</feature>
<dbReference type="OrthoDB" id="9795531at2"/>
<comment type="similarity">
    <text evidence="1">Belongs to the ArsC family.</text>
</comment>
<dbReference type="PANTHER" id="PTHR34386:SF1">
    <property type="entry name" value="GLUTAREDOXIN-LIKE PROTEIN NRDH"/>
    <property type="match status" value="1"/>
</dbReference>
<dbReference type="InterPro" id="IPR006660">
    <property type="entry name" value="Arsenate_reductase-like"/>
</dbReference>
<dbReference type="KEGG" id="cpas:Clopa_4641"/>
<evidence type="ECO:0000256" key="1">
    <source>
        <dbReference type="PROSITE-ProRule" id="PRU01282"/>
    </source>
</evidence>
<dbReference type="RefSeq" id="WP_015617601.1">
    <property type="nucleotide sequence ID" value="NC_021182.1"/>
</dbReference>
<dbReference type="EMBL" id="CP003261">
    <property type="protein sequence ID" value="AGK99332.1"/>
    <property type="molecule type" value="Genomic_DNA"/>
</dbReference>
<dbReference type="Gene3D" id="3.40.30.10">
    <property type="entry name" value="Glutaredoxin"/>
    <property type="match status" value="1"/>
</dbReference>
<dbReference type="SUPFAM" id="SSF52833">
    <property type="entry name" value="Thioredoxin-like"/>
    <property type="match status" value="1"/>
</dbReference>
<dbReference type="HOGENOM" id="CLU_026126_9_3_9"/>
<dbReference type="PANTHER" id="PTHR34386">
    <property type="entry name" value="GLUTAREDOXIN"/>
    <property type="match status" value="1"/>
</dbReference>
<dbReference type="InterPro" id="IPR002109">
    <property type="entry name" value="Glutaredoxin"/>
</dbReference>